<evidence type="ECO:0000256" key="3">
    <source>
        <dbReference type="ARBA" id="ARBA00022544"/>
    </source>
</evidence>
<comment type="similarity">
    <text evidence="2">Belongs to the GerABKC lipoprotein family.</text>
</comment>
<dbReference type="PANTHER" id="PTHR35789">
    <property type="entry name" value="SPORE GERMINATION PROTEIN B3"/>
    <property type="match status" value="1"/>
</dbReference>
<keyword evidence="5" id="KW-0472">Membrane</keyword>
<dbReference type="EMBL" id="JAPYYP010000004">
    <property type="protein sequence ID" value="MDA5107806.1"/>
    <property type="molecule type" value="Genomic_DNA"/>
</dbReference>
<protein>
    <submittedName>
        <fullName evidence="11">Ger(X)C family spore germination protein</fullName>
    </submittedName>
</protein>
<gene>
    <name evidence="11" type="ORF">O3V59_05505</name>
</gene>
<evidence type="ECO:0000313" key="11">
    <source>
        <dbReference type="EMBL" id="MDA5107806.1"/>
    </source>
</evidence>
<accession>A0A9X3Z2I3</accession>
<dbReference type="Pfam" id="PF05504">
    <property type="entry name" value="Spore_GerAC"/>
    <property type="match status" value="1"/>
</dbReference>
<organism evidence="11 12">
    <name type="scientific">Brevibacillus thermoruber</name>
    <dbReference type="NCBI Taxonomy" id="33942"/>
    <lineage>
        <taxon>Bacteria</taxon>
        <taxon>Bacillati</taxon>
        <taxon>Bacillota</taxon>
        <taxon>Bacilli</taxon>
        <taxon>Bacillales</taxon>
        <taxon>Paenibacillaceae</taxon>
        <taxon>Brevibacillus</taxon>
    </lineage>
</organism>
<name>A0A9X3Z2I3_9BACL</name>
<dbReference type="GO" id="GO:0009847">
    <property type="term" value="P:spore germination"/>
    <property type="evidence" value="ECO:0007669"/>
    <property type="project" value="InterPro"/>
</dbReference>
<dbReference type="InterPro" id="IPR008844">
    <property type="entry name" value="Spore_GerAC-like"/>
</dbReference>
<evidence type="ECO:0000259" key="9">
    <source>
        <dbReference type="Pfam" id="PF05504"/>
    </source>
</evidence>
<evidence type="ECO:0000256" key="4">
    <source>
        <dbReference type="ARBA" id="ARBA00022729"/>
    </source>
</evidence>
<dbReference type="Pfam" id="PF25198">
    <property type="entry name" value="Spore_GerAC_N"/>
    <property type="match status" value="1"/>
</dbReference>
<dbReference type="AlphaFoldDB" id="A0A9X3Z2I3"/>
<dbReference type="NCBIfam" id="TIGR02887">
    <property type="entry name" value="spore_ger_x_C"/>
    <property type="match status" value="1"/>
</dbReference>
<sequence>MRRWMKGCVAALCGLLMAGCWDRVEVNDLAIVIAFSIDKEANGEYRLSVQVPLVSNLGGPTGGGGGTSGDKTYYVDSATGKTLREANSVLQARMSRQLFYAHHRVIVIGEELARDGLSKVLDIVARFPENRLTAYLVLAKGKGITMLQAQPSFERFSGEAMRELIKKETIPVTVKDMAQMLSTPGVDAYLPYVTSVHSHPKGKSKEIQILGVAQFRGDKMVGVFNEEAAGGLRWFRRQFTPFATKVALTDRENVNVQFDKGKAEIKPVIKQGRIQFLINVYASATVIENLTNADLGRAANLTALERKLSMHITETVKKTLAQMRRQRTDTIGLGLVLARKYPREWRSQLRDDWNERLAQVEFHVQTKAEITNIGQTTENITKEDHDE</sequence>
<keyword evidence="3" id="KW-0309">Germination</keyword>
<dbReference type="InterPro" id="IPR046953">
    <property type="entry name" value="Spore_GerAC-like_C"/>
</dbReference>
<evidence type="ECO:0000256" key="1">
    <source>
        <dbReference type="ARBA" id="ARBA00004635"/>
    </source>
</evidence>
<evidence type="ECO:0000313" key="12">
    <source>
        <dbReference type="Proteomes" id="UP001151071"/>
    </source>
</evidence>
<dbReference type="Proteomes" id="UP001151071">
    <property type="component" value="Unassembled WGS sequence"/>
</dbReference>
<reference evidence="11" key="1">
    <citation type="submission" date="2022-12" db="EMBL/GenBank/DDBJ databases">
        <title>Draft genome sequence of the thermophilic strain Brevibacillus thermoruber HT42, isolated from Los Humeros, Puebla, Mexico, with biotechnological potential.</title>
        <authorList>
            <person name="Lara Sanchez J."/>
            <person name="Solis Palacios R."/>
            <person name="Bustos Baena A.S."/>
            <person name="Ruz Baez A.E."/>
            <person name="Espinosa Luna G."/>
            <person name="Oliart Ros R.M."/>
        </authorList>
    </citation>
    <scope>NUCLEOTIDE SEQUENCE</scope>
    <source>
        <strain evidence="11">HT42</strain>
    </source>
</reference>
<dbReference type="InterPro" id="IPR038501">
    <property type="entry name" value="Spore_GerAC_C_sf"/>
</dbReference>
<evidence type="ECO:0000256" key="7">
    <source>
        <dbReference type="ARBA" id="ARBA00023288"/>
    </source>
</evidence>
<evidence type="ECO:0000259" key="10">
    <source>
        <dbReference type="Pfam" id="PF25198"/>
    </source>
</evidence>
<dbReference type="InterPro" id="IPR057336">
    <property type="entry name" value="GerAC_N"/>
</dbReference>
<dbReference type="RefSeq" id="WP_271139638.1">
    <property type="nucleotide sequence ID" value="NZ_JAPYYP010000004.1"/>
</dbReference>
<evidence type="ECO:0000256" key="5">
    <source>
        <dbReference type="ARBA" id="ARBA00023136"/>
    </source>
</evidence>
<evidence type="ECO:0000256" key="2">
    <source>
        <dbReference type="ARBA" id="ARBA00007886"/>
    </source>
</evidence>
<dbReference type="PANTHER" id="PTHR35789:SF1">
    <property type="entry name" value="SPORE GERMINATION PROTEIN B3"/>
    <property type="match status" value="1"/>
</dbReference>
<evidence type="ECO:0000256" key="8">
    <source>
        <dbReference type="SAM" id="SignalP"/>
    </source>
</evidence>
<feature type="domain" description="Spore germination GerAC-like C-terminal" evidence="9">
    <location>
        <begin position="211"/>
        <end position="374"/>
    </location>
</feature>
<feature type="signal peptide" evidence="8">
    <location>
        <begin position="1"/>
        <end position="18"/>
    </location>
</feature>
<dbReference type="GO" id="GO:0016020">
    <property type="term" value="C:membrane"/>
    <property type="evidence" value="ECO:0007669"/>
    <property type="project" value="UniProtKB-SubCell"/>
</dbReference>
<feature type="chain" id="PRO_5040797516" evidence="8">
    <location>
        <begin position="19"/>
        <end position="387"/>
    </location>
</feature>
<feature type="domain" description="Spore germination protein N-terminal" evidence="10">
    <location>
        <begin position="22"/>
        <end position="194"/>
    </location>
</feature>
<keyword evidence="4 8" id="KW-0732">Signal</keyword>
<proteinExistence type="inferred from homology"/>
<comment type="caution">
    <text evidence="11">The sequence shown here is derived from an EMBL/GenBank/DDBJ whole genome shotgun (WGS) entry which is preliminary data.</text>
</comment>
<evidence type="ECO:0000256" key="6">
    <source>
        <dbReference type="ARBA" id="ARBA00023139"/>
    </source>
</evidence>
<comment type="subcellular location">
    <subcellularLocation>
        <location evidence="1">Membrane</location>
        <topology evidence="1">Lipid-anchor</topology>
    </subcellularLocation>
</comment>
<dbReference type="Gene3D" id="3.30.300.210">
    <property type="entry name" value="Nutrient germinant receptor protein C, domain 3"/>
    <property type="match status" value="1"/>
</dbReference>
<dbReference type="PROSITE" id="PS51257">
    <property type="entry name" value="PROKAR_LIPOPROTEIN"/>
    <property type="match status" value="1"/>
</dbReference>
<keyword evidence="6" id="KW-0564">Palmitate</keyword>
<keyword evidence="7" id="KW-0449">Lipoprotein</keyword>
<keyword evidence="12" id="KW-1185">Reference proteome</keyword>